<keyword evidence="5 6" id="KW-0472">Membrane</keyword>
<comment type="caution">
    <text evidence="7">The sequence shown here is derived from an EMBL/GenBank/DDBJ whole genome shotgun (WGS) entry which is preliminary data.</text>
</comment>
<keyword evidence="3 6" id="KW-0812">Transmembrane</keyword>
<feature type="transmembrane region" description="Helical" evidence="6">
    <location>
        <begin position="12"/>
        <end position="30"/>
    </location>
</feature>
<protein>
    <submittedName>
        <fullName evidence="7">Polysaccharide biosynthesis family protein</fullName>
    </submittedName>
</protein>
<proteinExistence type="predicted"/>
<evidence type="ECO:0000313" key="7">
    <source>
        <dbReference type="EMBL" id="KDS32234.1"/>
    </source>
</evidence>
<evidence type="ECO:0000256" key="4">
    <source>
        <dbReference type="ARBA" id="ARBA00022989"/>
    </source>
</evidence>
<evidence type="ECO:0000256" key="3">
    <source>
        <dbReference type="ARBA" id="ARBA00022692"/>
    </source>
</evidence>
<dbReference type="InterPro" id="IPR050833">
    <property type="entry name" value="Poly_Biosynth_Transport"/>
</dbReference>
<dbReference type="Proteomes" id="UP000028134">
    <property type="component" value="Unassembled WGS sequence"/>
</dbReference>
<comment type="subcellular location">
    <subcellularLocation>
        <location evidence="1">Cell membrane</location>
        <topology evidence="1">Multi-pass membrane protein</topology>
    </subcellularLocation>
</comment>
<evidence type="ECO:0000256" key="2">
    <source>
        <dbReference type="ARBA" id="ARBA00022475"/>
    </source>
</evidence>
<dbReference type="EMBL" id="JNHI01000005">
    <property type="protein sequence ID" value="KDS32234.1"/>
    <property type="molecule type" value="Genomic_DNA"/>
</dbReference>
<name>A0A078R9Q9_PHOVU</name>
<sequence>MKSITQNYIYNFIYQIVVLLIPIFLSPYLAQTLGPKNLGIYGYIYSVCNIISTISLIGSYNFGIRQIAYYRDNIKQFTSFFWELFWLRLILGCISLIIYFTIAYISDYFIYFILFSGWLIASIIDTSWLFIGMEDMKPTILKNFLVKISSIILIFLAVKQEEDLYIYILIMSMTMFISTSILLFQIKKYIKKITLTLKNQILHIKGSIMLFLPQVAILLYLQIGKILIETITHDIKQVAFYDMGEKIITIPLTFITVLSTVMMPRIANNYINNNKNSIKILLEKAGQISLMFAIPMCFGIAICAHNLIPWYLGIDFSPSISAIIIMSPIIIANSLIGISGNQYFTATNQIKILTYSYFSALIVNIILNYTLIKNMGFIGAAYTTTATSFTSLIIQYYFFNKQLEIKPYLYYILKYIILSIPMGSSILIYGMYSSPTYITTLIQIIGGAFIYISSLLFIKDSLFIELSKRFTQKINIRIK</sequence>
<dbReference type="PANTHER" id="PTHR30250">
    <property type="entry name" value="PST FAMILY PREDICTED COLANIC ACID TRANSPORTER"/>
    <property type="match status" value="1"/>
</dbReference>
<feature type="transmembrane region" description="Helical" evidence="6">
    <location>
        <begin position="411"/>
        <end position="432"/>
    </location>
</feature>
<dbReference type="RefSeq" id="WP_032944899.1">
    <property type="nucleotide sequence ID" value="NZ_JNHI01000005.1"/>
</dbReference>
<feature type="transmembrane region" description="Helical" evidence="6">
    <location>
        <begin position="164"/>
        <end position="186"/>
    </location>
</feature>
<dbReference type="AlphaFoldDB" id="A0A078R9Q9"/>
<feature type="transmembrane region" description="Helical" evidence="6">
    <location>
        <begin position="438"/>
        <end position="458"/>
    </location>
</feature>
<dbReference type="GO" id="GO:0005886">
    <property type="term" value="C:plasma membrane"/>
    <property type="evidence" value="ECO:0007669"/>
    <property type="project" value="UniProtKB-SubCell"/>
</dbReference>
<feature type="transmembrane region" description="Helical" evidence="6">
    <location>
        <begin position="352"/>
        <end position="371"/>
    </location>
</feature>
<accession>A0A078R9Q9</accession>
<feature type="transmembrane region" description="Helical" evidence="6">
    <location>
        <begin position="288"/>
        <end position="308"/>
    </location>
</feature>
<feature type="transmembrane region" description="Helical" evidence="6">
    <location>
        <begin position="108"/>
        <end position="131"/>
    </location>
</feature>
<feature type="transmembrane region" description="Helical" evidence="6">
    <location>
        <begin position="248"/>
        <end position="267"/>
    </location>
</feature>
<dbReference type="PANTHER" id="PTHR30250:SF11">
    <property type="entry name" value="O-ANTIGEN TRANSPORTER-RELATED"/>
    <property type="match status" value="1"/>
</dbReference>
<feature type="transmembrane region" description="Helical" evidence="6">
    <location>
        <begin position="377"/>
        <end position="399"/>
    </location>
</feature>
<reference evidence="7 8" key="1">
    <citation type="submission" date="2014-04" db="EMBL/GenBank/DDBJ databases">
        <authorList>
            <person name="Sears C."/>
            <person name="Carroll K."/>
            <person name="Sack B.R."/>
            <person name="Qadri F."/>
            <person name="Myers L.L."/>
            <person name="Chung G.-T."/>
            <person name="Escheverria P."/>
            <person name="Fraser C.M."/>
            <person name="Sadzewicz L."/>
            <person name="Shefchek K.A."/>
            <person name="Tallon L."/>
            <person name="Das S.P."/>
            <person name="Daugherty S."/>
            <person name="Mongodin E.F."/>
        </authorList>
    </citation>
    <scope>NUCLEOTIDE SEQUENCE [LARGE SCALE GENOMIC DNA]</scope>
    <source>
        <strain evidence="8">3775 SL(B) 10 (iv)</strain>
    </source>
</reference>
<evidence type="ECO:0000256" key="1">
    <source>
        <dbReference type="ARBA" id="ARBA00004651"/>
    </source>
</evidence>
<dbReference type="Pfam" id="PF01943">
    <property type="entry name" value="Polysacc_synt"/>
    <property type="match status" value="1"/>
</dbReference>
<feature type="transmembrane region" description="Helical" evidence="6">
    <location>
        <begin position="84"/>
        <end position="102"/>
    </location>
</feature>
<keyword evidence="2" id="KW-1003">Cell membrane</keyword>
<evidence type="ECO:0000256" key="6">
    <source>
        <dbReference type="SAM" id="Phobius"/>
    </source>
</evidence>
<gene>
    <name evidence="7" type="ORF">M097_1107</name>
</gene>
<dbReference type="PATRIC" id="fig|1339350.3.peg.1065"/>
<feature type="transmembrane region" description="Helical" evidence="6">
    <location>
        <begin position="207"/>
        <end position="228"/>
    </location>
</feature>
<feature type="transmembrane region" description="Helical" evidence="6">
    <location>
        <begin position="140"/>
        <end position="158"/>
    </location>
</feature>
<evidence type="ECO:0000256" key="5">
    <source>
        <dbReference type="ARBA" id="ARBA00023136"/>
    </source>
</evidence>
<organism evidence="7 8">
    <name type="scientific">Phocaeicola vulgatus str. 3775 SL</name>
    <name type="common">B</name>
    <name type="synonym">iv</name>
    <dbReference type="NCBI Taxonomy" id="1339350"/>
    <lineage>
        <taxon>Bacteria</taxon>
        <taxon>Pseudomonadati</taxon>
        <taxon>Bacteroidota</taxon>
        <taxon>Bacteroidia</taxon>
        <taxon>Bacteroidales</taxon>
        <taxon>Bacteroidaceae</taxon>
        <taxon>Phocaeicola</taxon>
    </lineage>
</organism>
<feature type="transmembrane region" description="Helical" evidence="6">
    <location>
        <begin position="42"/>
        <end position="63"/>
    </location>
</feature>
<evidence type="ECO:0000313" key="8">
    <source>
        <dbReference type="Proteomes" id="UP000028134"/>
    </source>
</evidence>
<dbReference type="InterPro" id="IPR002797">
    <property type="entry name" value="Polysacc_synth"/>
</dbReference>
<keyword evidence="4 6" id="KW-1133">Transmembrane helix</keyword>
<feature type="transmembrane region" description="Helical" evidence="6">
    <location>
        <begin position="320"/>
        <end position="340"/>
    </location>
</feature>